<feature type="region of interest" description="Disordered" evidence="1">
    <location>
        <begin position="17"/>
        <end position="84"/>
    </location>
</feature>
<dbReference type="AlphaFoldDB" id="A0A8D9EQT6"/>
<accession>A0A8D9EQT6</accession>
<name>A0A8D9EQT6_9HEMI</name>
<protein>
    <submittedName>
        <fullName evidence="2">Uncharacterized protein</fullName>
    </submittedName>
</protein>
<organism evidence="2">
    <name type="scientific">Cacopsylla melanoneura</name>
    <dbReference type="NCBI Taxonomy" id="428564"/>
    <lineage>
        <taxon>Eukaryota</taxon>
        <taxon>Metazoa</taxon>
        <taxon>Ecdysozoa</taxon>
        <taxon>Arthropoda</taxon>
        <taxon>Hexapoda</taxon>
        <taxon>Insecta</taxon>
        <taxon>Pterygota</taxon>
        <taxon>Neoptera</taxon>
        <taxon>Paraneoptera</taxon>
        <taxon>Hemiptera</taxon>
        <taxon>Sternorrhyncha</taxon>
        <taxon>Psylloidea</taxon>
        <taxon>Psyllidae</taxon>
        <taxon>Psyllinae</taxon>
        <taxon>Cacopsylla</taxon>
    </lineage>
</organism>
<sequence length="122" mass="14054">MKDEICRKEIGTFRTLAVQTNPENIMDAEDNEHRSTPKNEHKTRTAQDSEMPQTPISRPHNEELGPILSSPTNPSREDQQQKSCWQAKNILANLKNWFNMSLAGLFRAVSSHKQNQNSHYDH</sequence>
<dbReference type="EMBL" id="HBUF01560871">
    <property type="protein sequence ID" value="CAG6762297.1"/>
    <property type="molecule type" value="Transcribed_RNA"/>
</dbReference>
<proteinExistence type="predicted"/>
<evidence type="ECO:0000313" key="2">
    <source>
        <dbReference type="EMBL" id="CAG6762297.1"/>
    </source>
</evidence>
<evidence type="ECO:0000256" key="1">
    <source>
        <dbReference type="SAM" id="MobiDB-lite"/>
    </source>
</evidence>
<reference evidence="2" key="1">
    <citation type="submission" date="2021-05" db="EMBL/GenBank/DDBJ databases">
        <authorList>
            <person name="Alioto T."/>
            <person name="Alioto T."/>
            <person name="Gomez Garrido J."/>
        </authorList>
    </citation>
    <scope>NUCLEOTIDE SEQUENCE</scope>
</reference>
<feature type="compositionally biased region" description="Basic and acidic residues" evidence="1">
    <location>
        <begin position="31"/>
        <end position="47"/>
    </location>
</feature>